<name>A0A072VHU5_MEDTR</name>
<evidence type="ECO:0000256" key="1">
    <source>
        <dbReference type="SAM" id="MobiDB-lite"/>
    </source>
</evidence>
<gene>
    <name evidence="2" type="ordered locus">MTR_2g046090</name>
</gene>
<dbReference type="EMBL" id="CM001218">
    <property type="protein sequence ID" value="KEH37720.1"/>
    <property type="molecule type" value="Genomic_DNA"/>
</dbReference>
<proteinExistence type="predicted"/>
<accession>A0A072VHU5</accession>
<organism evidence="2 4">
    <name type="scientific">Medicago truncatula</name>
    <name type="common">Barrel medic</name>
    <name type="synonym">Medicago tribuloides</name>
    <dbReference type="NCBI Taxonomy" id="3880"/>
    <lineage>
        <taxon>Eukaryota</taxon>
        <taxon>Viridiplantae</taxon>
        <taxon>Streptophyta</taxon>
        <taxon>Embryophyta</taxon>
        <taxon>Tracheophyta</taxon>
        <taxon>Spermatophyta</taxon>
        <taxon>Magnoliopsida</taxon>
        <taxon>eudicotyledons</taxon>
        <taxon>Gunneridae</taxon>
        <taxon>Pentapetalae</taxon>
        <taxon>rosids</taxon>
        <taxon>fabids</taxon>
        <taxon>Fabales</taxon>
        <taxon>Fabaceae</taxon>
        <taxon>Papilionoideae</taxon>
        <taxon>50 kb inversion clade</taxon>
        <taxon>NPAAA clade</taxon>
        <taxon>Hologalegina</taxon>
        <taxon>IRL clade</taxon>
        <taxon>Trifolieae</taxon>
        <taxon>Medicago</taxon>
    </lineage>
</organism>
<evidence type="ECO:0000313" key="2">
    <source>
        <dbReference type="EMBL" id="KEH37720.1"/>
    </source>
</evidence>
<evidence type="ECO:0000313" key="3">
    <source>
        <dbReference type="EnsemblPlants" id="KEH37720"/>
    </source>
</evidence>
<feature type="region of interest" description="Disordered" evidence="1">
    <location>
        <begin position="1"/>
        <end position="20"/>
    </location>
</feature>
<protein>
    <submittedName>
        <fullName evidence="2 3">Uncharacterized protein</fullName>
    </submittedName>
</protein>
<sequence length="98" mass="11064">MATSKNATISSKIQPPVTRSAARRKNNVVFGDNLESGAAAAVHSCKQELALRENGDEHVTKNENYYQKVQKASRNSEKSSIQENFYFSVNLEHLEHQW</sequence>
<feature type="compositionally biased region" description="Polar residues" evidence="1">
    <location>
        <begin position="1"/>
        <end position="13"/>
    </location>
</feature>
<dbReference type="AlphaFoldDB" id="A0A072VHU5"/>
<dbReference type="HOGENOM" id="CLU_2336788_0_0_1"/>
<dbReference type="Proteomes" id="UP000002051">
    <property type="component" value="Chromosome 2"/>
</dbReference>
<reference evidence="3" key="3">
    <citation type="submission" date="2015-04" db="UniProtKB">
        <authorList>
            <consortium name="EnsemblPlants"/>
        </authorList>
    </citation>
    <scope>IDENTIFICATION</scope>
    <source>
        <strain evidence="3">cv. Jemalong A17</strain>
    </source>
</reference>
<reference evidence="2 4" key="2">
    <citation type="journal article" date="2014" name="BMC Genomics">
        <title>An improved genome release (version Mt4.0) for the model legume Medicago truncatula.</title>
        <authorList>
            <person name="Tang H."/>
            <person name="Krishnakumar V."/>
            <person name="Bidwell S."/>
            <person name="Rosen B."/>
            <person name="Chan A."/>
            <person name="Zhou S."/>
            <person name="Gentzbittel L."/>
            <person name="Childs K.L."/>
            <person name="Yandell M."/>
            <person name="Gundlach H."/>
            <person name="Mayer K.F."/>
            <person name="Schwartz D.C."/>
            <person name="Town C.D."/>
        </authorList>
    </citation>
    <scope>GENOME REANNOTATION</scope>
    <source>
        <strain evidence="2">A17</strain>
        <strain evidence="3 4">cv. Jemalong A17</strain>
    </source>
</reference>
<keyword evidence="4" id="KW-1185">Reference proteome</keyword>
<evidence type="ECO:0000313" key="4">
    <source>
        <dbReference type="Proteomes" id="UP000002051"/>
    </source>
</evidence>
<reference evidence="2 4" key="1">
    <citation type="journal article" date="2011" name="Nature">
        <title>The Medicago genome provides insight into the evolution of rhizobial symbioses.</title>
        <authorList>
            <person name="Young N.D."/>
            <person name="Debelle F."/>
            <person name="Oldroyd G.E."/>
            <person name="Geurts R."/>
            <person name="Cannon S.B."/>
            <person name="Udvardi M.K."/>
            <person name="Benedito V.A."/>
            <person name="Mayer K.F."/>
            <person name="Gouzy J."/>
            <person name="Schoof H."/>
            <person name="Van de Peer Y."/>
            <person name="Proost S."/>
            <person name="Cook D.R."/>
            <person name="Meyers B.C."/>
            <person name="Spannagl M."/>
            <person name="Cheung F."/>
            <person name="De Mita S."/>
            <person name="Krishnakumar V."/>
            <person name="Gundlach H."/>
            <person name="Zhou S."/>
            <person name="Mudge J."/>
            <person name="Bharti A.K."/>
            <person name="Murray J.D."/>
            <person name="Naoumkina M.A."/>
            <person name="Rosen B."/>
            <person name="Silverstein K.A."/>
            <person name="Tang H."/>
            <person name="Rombauts S."/>
            <person name="Zhao P.X."/>
            <person name="Zhou P."/>
            <person name="Barbe V."/>
            <person name="Bardou P."/>
            <person name="Bechner M."/>
            <person name="Bellec A."/>
            <person name="Berger A."/>
            <person name="Berges H."/>
            <person name="Bidwell S."/>
            <person name="Bisseling T."/>
            <person name="Choisne N."/>
            <person name="Couloux A."/>
            <person name="Denny R."/>
            <person name="Deshpande S."/>
            <person name="Dai X."/>
            <person name="Doyle J.J."/>
            <person name="Dudez A.M."/>
            <person name="Farmer A.D."/>
            <person name="Fouteau S."/>
            <person name="Franken C."/>
            <person name="Gibelin C."/>
            <person name="Gish J."/>
            <person name="Goldstein S."/>
            <person name="Gonzalez A.J."/>
            <person name="Green P.J."/>
            <person name="Hallab A."/>
            <person name="Hartog M."/>
            <person name="Hua A."/>
            <person name="Humphray S.J."/>
            <person name="Jeong D.H."/>
            <person name="Jing Y."/>
            <person name="Jocker A."/>
            <person name="Kenton S.M."/>
            <person name="Kim D.J."/>
            <person name="Klee K."/>
            <person name="Lai H."/>
            <person name="Lang C."/>
            <person name="Lin S."/>
            <person name="Macmil S.L."/>
            <person name="Magdelenat G."/>
            <person name="Matthews L."/>
            <person name="McCorrison J."/>
            <person name="Monaghan E.L."/>
            <person name="Mun J.H."/>
            <person name="Najar F.Z."/>
            <person name="Nicholson C."/>
            <person name="Noirot C."/>
            <person name="O'Bleness M."/>
            <person name="Paule C.R."/>
            <person name="Poulain J."/>
            <person name="Prion F."/>
            <person name="Qin B."/>
            <person name="Qu C."/>
            <person name="Retzel E.F."/>
            <person name="Riddle C."/>
            <person name="Sallet E."/>
            <person name="Samain S."/>
            <person name="Samson N."/>
            <person name="Sanders I."/>
            <person name="Saurat O."/>
            <person name="Scarpelli C."/>
            <person name="Schiex T."/>
            <person name="Segurens B."/>
            <person name="Severin A.J."/>
            <person name="Sherrier D.J."/>
            <person name="Shi R."/>
            <person name="Sims S."/>
            <person name="Singer S.R."/>
            <person name="Sinharoy S."/>
            <person name="Sterck L."/>
            <person name="Viollet A."/>
            <person name="Wang B.B."/>
            <person name="Wang K."/>
            <person name="Wang M."/>
            <person name="Wang X."/>
            <person name="Warfsmann J."/>
            <person name="Weissenbach J."/>
            <person name="White D.D."/>
            <person name="White J.D."/>
            <person name="Wiley G.B."/>
            <person name="Wincker P."/>
            <person name="Xing Y."/>
            <person name="Yang L."/>
            <person name="Yao Z."/>
            <person name="Ying F."/>
            <person name="Zhai J."/>
            <person name="Zhou L."/>
            <person name="Zuber A."/>
            <person name="Denarie J."/>
            <person name="Dixon R.A."/>
            <person name="May G.D."/>
            <person name="Schwartz D.C."/>
            <person name="Rogers J."/>
            <person name="Quetier F."/>
            <person name="Town C.D."/>
            <person name="Roe B.A."/>
        </authorList>
    </citation>
    <scope>NUCLEOTIDE SEQUENCE [LARGE SCALE GENOMIC DNA]</scope>
    <source>
        <strain evidence="2">A17</strain>
        <strain evidence="3 4">cv. Jemalong A17</strain>
    </source>
</reference>
<dbReference type="EnsemblPlants" id="KEH37720">
    <property type="protein sequence ID" value="KEH37720"/>
    <property type="gene ID" value="MTR_2g046090"/>
</dbReference>